<feature type="transmembrane region" description="Helical" evidence="1">
    <location>
        <begin position="53"/>
        <end position="76"/>
    </location>
</feature>
<evidence type="ECO:0000259" key="2">
    <source>
        <dbReference type="Pfam" id="PF09835"/>
    </source>
</evidence>
<dbReference type="Proteomes" id="UP000578569">
    <property type="component" value="Unassembled WGS sequence"/>
</dbReference>
<proteinExistence type="predicted"/>
<evidence type="ECO:0000313" key="4">
    <source>
        <dbReference type="Proteomes" id="UP000578569"/>
    </source>
</evidence>
<accession>A0A839YWR5</accession>
<sequence length="195" mass="21657">MAEDKGNLFHRFIGRHAPSREEMLASRFLKPFGPRIRNSEYWRFTRRSVPRGVLAGMFIGVFLMIPGLQIIGATLLSLPMRANIPVAAAMTFLSNPFTTPFFLAAGLQVGSLFGFRADLAAFTELTEANASYREWASWAFSDAGPALIVGLFVIAVVLALVAYAVSLVGWRLWIGRKWNQRVARDTDEMNSGENV</sequence>
<keyword evidence="1" id="KW-0812">Transmembrane</keyword>
<dbReference type="AlphaFoldDB" id="A0A839YWR5"/>
<keyword evidence="1" id="KW-0472">Membrane</keyword>
<evidence type="ECO:0000313" key="3">
    <source>
        <dbReference type="EMBL" id="MBB3763629.1"/>
    </source>
</evidence>
<dbReference type="PANTHER" id="PTHR40547">
    <property type="entry name" value="SLL0298 PROTEIN"/>
    <property type="match status" value="1"/>
</dbReference>
<evidence type="ECO:0000256" key="1">
    <source>
        <dbReference type="SAM" id="Phobius"/>
    </source>
</evidence>
<comment type="caution">
    <text evidence="3">The sequence shown here is derived from an EMBL/GenBank/DDBJ whole genome shotgun (WGS) entry which is preliminary data.</text>
</comment>
<feature type="transmembrane region" description="Helical" evidence="1">
    <location>
        <begin position="147"/>
        <end position="174"/>
    </location>
</feature>
<reference evidence="3 4" key="1">
    <citation type="submission" date="2020-08" db="EMBL/GenBank/DDBJ databases">
        <title>Genomic Encyclopedia of Type Strains, Phase IV (KMG-IV): sequencing the most valuable type-strain genomes for metagenomic binning, comparative biology and taxonomic classification.</title>
        <authorList>
            <person name="Goeker M."/>
        </authorList>
    </citation>
    <scope>NUCLEOTIDE SEQUENCE [LARGE SCALE GENOMIC DNA]</scope>
    <source>
        <strain evidence="3 4">DSM 24194</strain>
    </source>
</reference>
<dbReference type="EMBL" id="JACICF010000001">
    <property type="protein sequence ID" value="MBB3763629.1"/>
    <property type="molecule type" value="Genomic_DNA"/>
</dbReference>
<keyword evidence="4" id="KW-1185">Reference proteome</keyword>
<dbReference type="RefSeq" id="WP_183932957.1">
    <property type="nucleotide sequence ID" value="NZ_JACICF010000001.1"/>
</dbReference>
<dbReference type="PANTHER" id="PTHR40547:SF1">
    <property type="entry name" value="SLL0298 PROTEIN"/>
    <property type="match status" value="1"/>
</dbReference>
<protein>
    <recommendedName>
        <fullName evidence="2">DUF2062 domain-containing protein</fullName>
    </recommendedName>
</protein>
<keyword evidence="1" id="KW-1133">Transmembrane helix</keyword>
<name>A0A839YWR5_9SPHN</name>
<gene>
    <name evidence="3" type="ORF">FHS50_000652</name>
</gene>
<organism evidence="3 4">
    <name type="scientific">Sphingomicrobium lutaoense</name>
    <dbReference type="NCBI Taxonomy" id="515949"/>
    <lineage>
        <taxon>Bacteria</taxon>
        <taxon>Pseudomonadati</taxon>
        <taxon>Pseudomonadota</taxon>
        <taxon>Alphaproteobacteria</taxon>
        <taxon>Sphingomonadales</taxon>
        <taxon>Sphingomonadaceae</taxon>
        <taxon>Sphingomicrobium</taxon>
    </lineage>
</organism>
<dbReference type="Pfam" id="PF09835">
    <property type="entry name" value="DUF2062"/>
    <property type="match status" value="1"/>
</dbReference>
<feature type="domain" description="DUF2062" evidence="2">
    <location>
        <begin position="30"/>
        <end position="178"/>
    </location>
</feature>
<dbReference type="InterPro" id="IPR018639">
    <property type="entry name" value="DUF2062"/>
</dbReference>